<organism evidence="1 2">
    <name type="scientific">Acidiphilium multivorum (strain DSM 11245 / JCM 8867 / NBRC 100883 / AIU 301)</name>
    <dbReference type="NCBI Taxonomy" id="926570"/>
    <lineage>
        <taxon>Bacteria</taxon>
        <taxon>Pseudomonadati</taxon>
        <taxon>Pseudomonadota</taxon>
        <taxon>Alphaproteobacteria</taxon>
        <taxon>Acetobacterales</taxon>
        <taxon>Acidocellaceae</taxon>
        <taxon>Acidiphilium</taxon>
    </lineage>
</organism>
<dbReference type="OrthoDB" id="7848123at2"/>
<dbReference type="HOGENOM" id="CLU_125821_0_0_5"/>
<dbReference type="AlphaFoldDB" id="F0IZP1"/>
<dbReference type="NCBIfam" id="TIGR03054">
    <property type="entry name" value="photo_alph_chp1"/>
    <property type="match status" value="1"/>
</dbReference>
<accession>F0IZP1</accession>
<keyword evidence="2" id="KW-1185">Reference proteome</keyword>
<dbReference type="InterPro" id="IPR017495">
    <property type="entry name" value="PuhC"/>
</dbReference>
<reference evidence="1 2" key="1">
    <citation type="submission" date="2010-12" db="EMBL/GenBank/DDBJ databases">
        <title>Whole genome sequence of Acidiphilium multivorum AIU301.</title>
        <authorList>
            <person name="Narita-Yamada S."/>
            <person name="Nakamura S."/>
            <person name="Ito N."/>
            <person name="Takarada H."/>
            <person name="Katano Y."/>
            <person name="Nakazawa H."/>
            <person name="Hosoyama A."/>
            <person name="Yamada R."/>
            <person name="Fujita N."/>
        </authorList>
    </citation>
    <scope>NUCLEOTIDE SEQUENCE [LARGE SCALE GENOMIC DNA]</scope>
    <source>
        <strain evidence="2">DSM 11245 / JCM 8867 / AIU301</strain>
    </source>
</reference>
<protein>
    <submittedName>
        <fullName evidence="1">Uncharacterized protein</fullName>
    </submittedName>
</protein>
<evidence type="ECO:0000313" key="1">
    <source>
        <dbReference type="EMBL" id="BAJ81251.1"/>
    </source>
</evidence>
<dbReference type="KEGG" id="amv:ACMV_19040"/>
<dbReference type="Proteomes" id="UP000007100">
    <property type="component" value="Chromosome"/>
</dbReference>
<dbReference type="RefSeq" id="WP_013640277.1">
    <property type="nucleotide sequence ID" value="NC_015186.1"/>
</dbReference>
<sequence>MTRPALPRAAGPVAALPRDGRVVYSQIDDGLEAHDDRIHIPAWALAGCFLLVAGTIALAAGARLTRQPHPAPPPREAVLLRFTQAPDDALVIRNAATAQPIARIAPTADTFLRATMRILFAARARAGITRDLPFQLALYGPDRLVVADPATHERIDLRAFGPANAKQFATLLRNAETLKPGEPS</sequence>
<proteinExistence type="predicted"/>
<name>F0IZP1_ACIMA</name>
<evidence type="ECO:0000313" key="2">
    <source>
        <dbReference type="Proteomes" id="UP000007100"/>
    </source>
</evidence>
<dbReference type="EMBL" id="AP012035">
    <property type="protein sequence ID" value="BAJ81251.1"/>
    <property type="molecule type" value="Genomic_DNA"/>
</dbReference>
<gene>
    <name evidence="1" type="ordered locus">ACMV_19040</name>
</gene>